<name>A0AAN7LBH9_9MYRT</name>
<proteinExistence type="predicted"/>
<evidence type="ECO:0000256" key="1">
    <source>
        <dbReference type="SAM" id="MobiDB-lite"/>
    </source>
</evidence>
<gene>
    <name evidence="2" type="ORF">SAY87_018094</name>
</gene>
<accession>A0AAN7LBH9</accession>
<protein>
    <submittedName>
        <fullName evidence="2">Uncharacterized protein</fullName>
    </submittedName>
</protein>
<evidence type="ECO:0000313" key="2">
    <source>
        <dbReference type="EMBL" id="KAK4777907.1"/>
    </source>
</evidence>
<feature type="region of interest" description="Disordered" evidence="1">
    <location>
        <begin position="85"/>
        <end position="107"/>
    </location>
</feature>
<organism evidence="2 3">
    <name type="scientific">Trapa incisa</name>
    <dbReference type="NCBI Taxonomy" id="236973"/>
    <lineage>
        <taxon>Eukaryota</taxon>
        <taxon>Viridiplantae</taxon>
        <taxon>Streptophyta</taxon>
        <taxon>Embryophyta</taxon>
        <taxon>Tracheophyta</taxon>
        <taxon>Spermatophyta</taxon>
        <taxon>Magnoliopsida</taxon>
        <taxon>eudicotyledons</taxon>
        <taxon>Gunneridae</taxon>
        <taxon>Pentapetalae</taxon>
        <taxon>rosids</taxon>
        <taxon>malvids</taxon>
        <taxon>Myrtales</taxon>
        <taxon>Lythraceae</taxon>
        <taxon>Trapa</taxon>
    </lineage>
</organism>
<dbReference type="EMBL" id="JAXIOK010000002">
    <property type="protein sequence ID" value="KAK4777907.1"/>
    <property type="molecule type" value="Genomic_DNA"/>
</dbReference>
<dbReference type="AlphaFoldDB" id="A0AAN7LBH9"/>
<evidence type="ECO:0000313" key="3">
    <source>
        <dbReference type="Proteomes" id="UP001345219"/>
    </source>
</evidence>
<reference evidence="2 3" key="1">
    <citation type="journal article" date="2023" name="Hortic Res">
        <title>Pangenome of water caltrop reveals structural variations and asymmetric subgenome divergence after allopolyploidization.</title>
        <authorList>
            <person name="Zhang X."/>
            <person name="Chen Y."/>
            <person name="Wang L."/>
            <person name="Yuan Y."/>
            <person name="Fang M."/>
            <person name="Shi L."/>
            <person name="Lu R."/>
            <person name="Comes H.P."/>
            <person name="Ma Y."/>
            <person name="Chen Y."/>
            <person name="Huang G."/>
            <person name="Zhou Y."/>
            <person name="Zheng Z."/>
            <person name="Qiu Y."/>
        </authorList>
    </citation>
    <scope>NUCLEOTIDE SEQUENCE [LARGE SCALE GENOMIC DNA]</scope>
    <source>
        <tissue evidence="2">Roots</tissue>
    </source>
</reference>
<dbReference type="Proteomes" id="UP001345219">
    <property type="component" value="Chromosome 14"/>
</dbReference>
<sequence length="107" mass="11783">MAFSSSSSSSLSFSRWQLRNIVLGFLAILFLFSSLSTAVHRGQRIQADDRVVSVDSGHAQVQLHRKILYSGFRYHGQAFGFLPKGTQVSQPGPSKRHNAFTDSTPGN</sequence>
<comment type="caution">
    <text evidence="2">The sequence shown here is derived from an EMBL/GenBank/DDBJ whole genome shotgun (WGS) entry which is preliminary data.</text>
</comment>
<keyword evidence="3" id="KW-1185">Reference proteome</keyword>